<dbReference type="Proteomes" id="UP000236509">
    <property type="component" value="Unassembled WGS sequence"/>
</dbReference>
<accession>A0A7U7JTJ0</accession>
<evidence type="ECO:0000313" key="2">
    <source>
        <dbReference type="Proteomes" id="UP000236509"/>
    </source>
</evidence>
<organism evidence="1 2">
    <name type="scientific">Staphylococcus argenteus</name>
    <dbReference type="NCBI Taxonomy" id="985002"/>
    <lineage>
        <taxon>Bacteria</taxon>
        <taxon>Bacillati</taxon>
        <taxon>Bacillota</taxon>
        <taxon>Bacilli</taxon>
        <taxon>Bacillales</taxon>
        <taxon>Staphylococcaceae</taxon>
        <taxon>Staphylococcus</taxon>
    </lineage>
</organism>
<protein>
    <submittedName>
        <fullName evidence="1">Uncharacterized protein</fullName>
    </submittedName>
</protein>
<comment type="caution">
    <text evidence="1">The sequence shown here is derived from an EMBL/GenBank/DDBJ whole genome shotgun (WGS) entry which is preliminary data.</text>
</comment>
<proteinExistence type="predicted"/>
<sequence length="58" mass="6638">MLHNYKAILLPGHIGNRLGQNKMSQPILSFCQKLTDLKMRLNQAFFKPSHPCRGNTTK</sequence>
<name>A0A7U7JTJ0_9STAP</name>
<keyword evidence="2" id="KW-1185">Reference proteome</keyword>
<gene>
    <name evidence="1" type="ORF">BN1326_60056</name>
</gene>
<reference evidence="1 2" key="1">
    <citation type="submission" date="2015-04" db="EMBL/GenBank/DDBJ databases">
        <authorList>
            <person name="Cao L."/>
            <person name="Gao C.H."/>
        </authorList>
    </citation>
    <scope>NUCLEOTIDE SEQUENCE [LARGE SCALE GENOMIC DNA]</scope>
    <source>
        <strain evidence="1 2">SH3</strain>
    </source>
</reference>
<dbReference type="AlphaFoldDB" id="A0A7U7JTJ0"/>
<evidence type="ECO:0000313" key="1">
    <source>
        <dbReference type="EMBL" id="CRI25211.1"/>
    </source>
</evidence>
<dbReference type="EMBL" id="CVOU01000018">
    <property type="protein sequence ID" value="CRI25211.1"/>
    <property type="molecule type" value="Genomic_DNA"/>
</dbReference>